<comment type="similarity">
    <text evidence="2 15">Belongs to the ALAD family.</text>
</comment>
<evidence type="ECO:0000256" key="14">
    <source>
        <dbReference type="PIRSR" id="PIRSR001415-5"/>
    </source>
</evidence>
<dbReference type="EMBL" id="CAIZ01000091">
    <property type="protein sequence ID" value="CCH69600.1"/>
    <property type="molecule type" value="Genomic_DNA"/>
</dbReference>
<feature type="binding site" evidence="13">
    <location>
        <position position="225"/>
    </location>
    <ligand>
        <name>5-aminolevulinate</name>
        <dbReference type="ChEBI" id="CHEBI:356416"/>
        <label>1</label>
    </ligand>
</feature>
<feature type="binding site" evidence="13">
    <location>
        <position position="236"/>
    </location>
    <ligand>
        <name>5-aminolevulinate</name>
        <dbReference type="ChEBI" id="CHEBI:356416"/>
        <label>1</label>
    </ligand>
</feature>
<evidence type="ECO:0000256" key="9">
    <source>
        <dbReference type="ARBA" id="ARBA00025628"/>
    </source>
</evidence>
<evidence type="ECO:0000256" key="5">
    <source>
        <dbReference type="ARBA" id="ARBA00020771"/>
    </source>
</evidence>
<reference evidence="16 17" key="1">
    <citation type="journal article" date="2013" name="ISME J.">
        <title>A metabolic model for members of the genus Tetrasphaera involved in enhanced biological phosphorus removal.</title>
        <authorList>
            <person name="Kristiansen R."/>
            <person name="Nguyen H.T.T."/>
            <person name="Saunders A.M."/>
            <person name="Nielsen J.L."/>
            <person name="Wimmer R."/>
            <person name="Le V.Q."/>
            <person name="McIlroy S.J."/>
            <person name="Petrovski S."/>
            <person name="Seviour R.J."/>
            <person name="Calteau A."/>
            <person name="Nielsen K.L."/>
            <person name="Nielsen P.H."/>
        </authorList>
    </citation>
    <scope>NUCLEOTIDE SEQUENCE [LARGE SCALE GENOMIC DNA]</scope>
    <source>
        <strain evidence="16 17">Lp2</strain>
    </source>
</reference>
<organism evidence="16 17">
    <name type="scientific">Phycicoccus elongatus Lp2</name>
    <dbReference type="NCBI Taxonomy" id="1193181"/>
    <lineage>
        <taxon>Bacteria</taxon>
        <taxon>Bacillati</taxon>
        <taxon>Actinomycetota</taxon>
        <taxon>Actinomycetes</taxon>
        <taxon>Micrococcales</taxon>
        <taxon>Intrasporangiaceae</taxon>
        <taxon>Phycicoccus</taxon>
    </lineage>
</organism>
<dbReference type="HOGENOM" id="CLU_035731_0_0_11"/>
<evidence type="ECO:0000256" key="13">
    <source>
        <dbReference type="PIRSR" id="PIRSR001415-2"/>
    </source>
</evidence>
<comment type="caution">
    <text evidence="16">The sequence shown here is derived from an EMBL/GenBank/DDBJ whole genome shotgun (WGS) entry which is preliminary data.</text>
</comment>
<dbReference type="GO" id="GO:0006782">
    <property type="term" value="P:protoporphyrinogen IX biosynthetic process"/>
    <property type="evidence" value="ECO:0007669"/>
    <property type="project" value="UniProtKB-UniPathway"/>
</dbReference>
<dbReference type="eggNOG" id="COG0113">
    <property type="taxonomic scope" value="Bacteria"/>
</dbReference>
<evidence type="ECO:0000313" key="17">
    <source>
        <dbReference type="Proteomes" id="UP000013167"/>
    </source>
</evidence>
<dbReference type="NCBIfam" id="NF006762">
    <property type="entry name" value="PRK09283.1"/>
    <property type="match status" value="1"/>
</dbReference>
<feature type="binding site" evidence="13">
    <location>
        <position position="293"/>
    </location>
    <ligand>
        <name>5-aminolevulinate</name>
        <dbReference type="ChEBI" id="CHEBI:356416"/>
        <label>2</label>
    </ligand>
</feature>
<sequence>MSAAVSRVAGPVPEDPAIVSFPVHRPRRLRRSPAVRRLVAQTRLHPADLVLPVFVREGIAEPVPISSMPGVVQHTLDSLVAEAERAVAAGLGGLMVFGVPEAKDGRGSGADDPGGILNVALTRLAEAVGDRIVVMADLCLDEFTDHGHCGVLDHSGAVDNDATLERYAAMALAQAAAGAEVLGLSGMMDGQVGHVRATLDAAGFTDTLILAYAAKYTSGLYGPFREAVKSSLVGDRATYQQDPTNATEAIREIELDVAEGADIIMVKPGQPHLDIIAAAAEISPVPVAAYQISGEYSQIVAAADNGWIDRERVATESLIHLRRAGAQIILSYFALELAERW</sequence>
<gene>
    <name evidence="16" type="primary">hemB</name>
    <name evidence="16" type="ORF">BN10_240003</name>
</gene>
<evidence type="ECO:0000256" key="6">
    <source>
        <dbReference type="ARBA" id="ARBA00023133"/>
    </source>
</evidence>
<feature type="binding site" evidence="14">
    <location>
        <position position="252"/>
    </location>
    <ligand>
        <name>Mg(2+)</name>
        <dbReference type="ChEBI" id="CHEBI:18420"/>
    </ligand>
</feature>
<keyword evidence="14" id="KW-0460">Magnesium</keyword>
<keyword evidence="14" id="KW-0479">Metal-binding</keyword>
<evidence type="ECO:0000256" key="11">
    <source>
        <dbReference type="ARBA" id="ARBA00047651"/>
    </source>
</evidence>
<evidence type="ECO:0000256" key="8">
    <source>
        <dbReference type="ARBA" id="ARBA00023244"/>
    </source>
</evidence>
<feature type="binding site" evidence="13">
    <location>
        <position position="332"/>
    </location>
    <ligand>
        <name>5-aminolevulinate</name>
        <dbReference type="ChEBI" id="CHEBI:356416"/>
        <label>2</label>
    </ligand>
</feature>
<keyword evidence="17" id="KW-1185">Reference proteome</keyword>
<proteinExistence type="inferred from homology"/>
<dbReference type="SMART" id="SM01004">
    <property type="entry name" value="ALAD"/>
    <property type="match status" value="1"/>
</dbReference>
<dbReference type="UniPathway" id="UPA00251">
    <property type="reaction ID" value="UER00318"/>
</dbReference>
<dbReference type="PANTHER" id="PTHR11458">
    <property type="entry name" value="DELTA-AMINOLEVULINIC ACID DEHYDRATASE"/>
    <property type="match status" value="1"/>
</dbReference>
<feature type="active site" description="Schiff-base intermediate with substrate" evidence="12">
    <location>
        <position position="267"/>
    </location>
</feature>
<dbReference type="InterPro" id="IPR001731">
    <property type="entry name" value="ALAD"/>
</dbReference>
<dbReference type="STRING" id="1193181.BN10_240003"/>
<comment type="pathway">
    <text evidence="1">Porphyrin-containing compound metabolism; protoporphyrin-IX biosynthesis; coproporphyrinogen-III from 5-aminolevulinate: step 1/4.</text>
</comment>
<evidence type="ECO:0000256" key="15">
    <source>
        <dbReference type="RuleBase" id="RU004161"/>
    </source>
</evidence>
<accession>N0E1H2</accession>
<evidence type="ECO:0000256" key="4">
    <source>
        <dbReference type="ARBA" id="ARBA00012053"/>
    </source>
</evidence>
<keyword evidence="7 16" id="KW-0456">Lyase</keyword>
<feature type="active site" description="Schiff-base intermediate with substrate" evidence="12">
    <location>
        <position position="215"/>
    </location>
</feature>
<keyword evidence="8" id="KW-0627">Porphyrin biosynthesis</keyword>
<keyword evidence="6" id="KW-0350">Heme biosynthesis</keyword>
<evidence type="ECO:0000256" key="12">
    <source>
        <dbReference type="PIRSR" id="PIRSR001415-1"/>
    </source>
</evidence>
<evidence type="ECO:0000256" key="7">
    <source>
        <dbReference type="ARBA" id="ARBA00023239"/>
    </source>
</evidence>
<dbReference type="Proteomes" id="UP000013167">
    <property type="component" value="Unassembled WGS sequence"/>
</dbReference>
<dbReference type="Pfam" id="PF00490">
    <property type="entry name" value="ALAD"/>
    <property type="match status" value="1"/>
</dbReference>
<name>N0E1H2_9MICO</name>
<dbReference type="Gene3D" id="3.20.20.70">
    <property type="entry name" value="Aldolase class I"/>
    <property type="match status" value="1"/>
</dbReference>
<dbReference type="AlphaFoldDB" id="N0E1H2"/>
<dbReference type="EC" id="4.2.1.24" evidence="4"/>
<dbReference type="InterPro" id="IPR013785">
    <property type="entry name" value="Aldolase_TIM"/>
</dbReference>
<dbReference type="SUPFAM" id="SSF51569">
    <property type="entry name" value="Aldolase"/>
    <property type="match status" value="1"/>
</dbReference>
<dbReference type="PIRSF" id="PIRSF001415">
    <property type="entry name" value="Porphbilin_synth"/>
    <property type="match status" value="1"/>
</dbReference>
<dbReference type="GO" id="GO:0005829">
    <property type="term" value="C:cytosol"/>
    <property type="evidence" value="ECO:0007669"/>
    <property type="project" value="TreeGrafter"/>
</dbReference>
<dbReference type="GO" id="GO:0008270">
    <property type="term" value="F:zinc ion binding"/>
    <property type="evidence" value="ECO:0007669"/>
    <property type="project" value="TreeGrafter"/>
</dbReference>
<comment type="function">
    <text evidence="9">Catalyzes an early step in the biosynthesis of tetrapyrroles. Binds two molecules of 5-aminolevulinate per subunit, each at a distinct site, and catalyzes their condensation to form porphobilinogen.</text>
</comment>
<dbReference type="FunFam" id="3.20.20.70:FF:000019">
    <property type="entry name" value="Delta-aminolevulinic acid dehydratase"/>
    <property type="match status" value="1"/>
</dbReference>
<dbReference type="PRINTS" id="PR00144">
    <property type="entry name" value="DALDHYDRTASE"/>
</dbReference>
<evidence type="ECO:0000256" key="3">
    <source>
        <dbReference type="ARBA" id="ARBA00011823"/>
    </source>
</evidence>
<evidence type="ECO:0000256" key="10">
    <source>
        <dbReference type="ARBA" id="ARBA00032837"/>
    </source>
</evidence>
<comment type="catalytic activity">
    <reaction evidence="11">
        <text>2 5-aminolevulinate = porphobilinogen + 2 H2O + H(+)</text>
        <dbReference type="Rhea" id="RHEA:24064"/>
        <dbReference type="ChEBI" id="CHEBI:15377"/>
        <dbReference type="ChEBI" id="CHEBI:15378"/>
        <dbReference type="ChEBI" id="CHEBI:58126"/>
        <dbReference type="ChEBI" id="CHEBI:356416"/>
        <dbReference type="EC" id="4.2.1.24"/>
    </reaction>
</comment>
<evidence type="ECO:0000256" key="2">
    <source>
        <dbReference type="ARBA" id="ARBA00008055"/>
    </source>
</evidence>
<evidence type="ECO:0000256" key="1">
    <source>
        <dbReference type="ARBA" id="ARBA00004694"/>
    </source>
</evidence>
<protein>
    <recommendedName>
        <fullName evidence="5">Delta-aminolevulinic acid dehydratase</fullName>
        <ecNumber evidence="4">4.2.1.24</ecNumber>
    </recommendedName>
    <alternativeName>
        <fullName evidence="10">Porphobilinogen synthase</fullName>
    </alternativeName>
</protein>
<dbReference type="GO" id="GO:0004655">
    <property type="term" value="F:porphobilinogen synthase activity"/>
    <property type="evidence" value="ECO:0007669"/>
    <property type="project" value="UniProtKB-EC"/>
</dbReference>
<dbReference type="PANTHER" id="PTHR11458:SF0">
    <property type="entry name" value="DELTA-AMINOLEVULINIC ACID DEHYDRATASE"/>
    <property type="match status" value="1"/>
</dbReference>
<evidence type="ECO:0000313" key="16">
    <source>
        <dbReference type="EMBL" id="CCH69600.1"/>
    </source>
</evidence>
<comment type="subunit">
    <text evidence="3">Homooctamer.</text>
</comment>